<feature type="region of interest" description="Disordered" evidence="1">
    <location>
        <begin position="419"/>
        <end position="468"/>
    </location>
</feature>
<feature type="region of interest" description="Disordered" evidence="1">
    <location>
        <begin position="122"/>
        <end position="141"/>
    </location>
</feature>
<evidence type="ECO:0000313" key="2">
    <source>
        <dbReference type="EMBL" id="KAL2093743.1"/>
    </source>
</evidence>
<feature type="compositionally biased region" description="Polar residues" evidence="1">
    <location>
        <begin position="962"/>
        <end position="979"/>
    </location>
</feature>
<feature type="compositionally biased region" description="Basic and acidic residues" evidence="1">
    <location>
        <begin position="892"/>
        <end position="930"/>
    </location>
</feature>
<proteinExistence type="predicted"/>
<dbReference type="SMART" id="SM00384">
    <property type="entry name" value="AT_hook"/>
    <property type="match status" value="2"/>
</dbReference>
<feature type="region of interest" description="Disordered" evidence="1">
    <location>
        <begin position="1490"/>
        <end position="1524"/>
    </location>
</feature>
<feature type="compositionally biased region" description="Basic and acidic residues" evidence="1">
    <location>
        <begin position="606"/>
        <end position="624"/>
    </location>
</feature>
<feature type="region of interest" description="Disordered" evidence="1">
    <location>
        <begin position="605"/>
        <end position="699"/>
    </location>
</feature>
<name>A0ABD1K3P1_9TELE</name>
<feature type="region of interest" description="Disordered" evidence="1">
    <location>
        <begin position="186"/>
        <end position="208"/>
    </location>
</feature>
<sequence>MYPCTKTIEEVEEQQTKTYDQNEAPVKQLCYLQGWKYMQNTTRGKSLRQACKKMNKLRYLSVLISQRLTLAAQEIFKDVEETILELHEETKLVKLENTKLKLKLRESGINPCDESRAPVIRPTSIQNCGDPRSGVVTEDSPTAASVKEELDALAENGSGPEDKEQMAMSPESVAVRIKMETNFTDCTSPEQQKDHIPHSDSSGTQNDARVVANPDDALSWSALEPCEPEVFPCVARTWSIRESSSTQAGTQGSVATQVTERSCSQSGDCPSGDNNDHGCDDVDDMGDGEHRGNGYNLNPEPENVDETPFKPQMSKERPYTRRQAARCGNTGQQNGNEESPLGKESFSKNVTQLVKRPRGRPRKNPPTSIPASALNDLKPGTHSSHSWLRSGNKKTVITGKLRGRTRKGPFTNTKKVIQIDGRNSPVERPTRRSTRLQISETKPDEVNLENGKNTPGQRSNPTRVKPNEAKLDSVNLKNGQKKTVQLSNLTVRTGRPRGRPRKNPQSTTDKPSEVGHVHSVSSETPLKPGQVEFKHKSSVSEKPPFTSGEVELEHNSSISEEAPYSTGEVEFQHEKSISKDPHFSAGGIHLEHKNNLELEEPLISEGYKDLSRPSRKSETLRKQSENSTIQTVDRDQQDSASVDEASSGSGRDFSVLESPTTRQVKRCLSPSSDFEIERKREDDSTEDKSNCEDCPTNERPRKHQRICAGLERDQSSLCEVKQSPKNFLEVLTGMYEDDVAEAVRGDKLVLKLGQHLFDRKHTCEYIWQKLCELGRLLLSGRKITPLKKMEDYIRLSNWDHMAVAVKDVAGYCESTQTFAISQYAVSLRGSFHSIAEIIKHDANTTGDKETVQNAEKFLDCLMNKWYQEFSAPGKSSSNSSSSVVADEPQEGSDGKNRASSPRDDIERHGGVGHDKDANSDLENNDDHDHGGNVGGIEDDSQCSDRDGQDNVAPSHVLENKTDNVTNESLNRSCDSTQNDTAAKPLLQPELKPQTVATAEVTSSPVKGHQESGSMTIPNKSDAFMSSLMSRRLKDCPFVKEEDRPMLQKRQKSFNIKSLYGTIEPPPDHVSKDLWKILEKMHQDEITLAAKGDKHALQLGEQLLNKGPGDAAVREDYIRQRLRELGRLLVTCQRITPMNSLMDLILPKNWDHLIAVLKEVAGYDDETGCFTNLTILSQLYGSLQKIGSFVESDAVSQQDEEMTGNARSFNKDFVEKWRKLFPTPYSTRKSQHCHKIGVKLLPFTEDIKNLHTYLKDHVGECLSALCASPNQTVWANLAKIVLAQLIMFNRRKAREVAQLTLKEFNTREAYGIPDGAAEDLTPFERELCKYTSKTEILRATGDNVQLLIPPSLANIMETMLHKRLLCDIRYDNIFMFAQPKSRTHYSGVESLESFAKDCGAKHVKKLVSCGLREHVAVISQLLYLKDMHQVTDFMGLSLATHLRNDCAQQEILELARLGKFLTGMGKRQSRPTEQNVQETVVSADEIVQQTEWSSAEDDDDDEDYHPSRSDKSQQSPVKKRRSVTKHKWMESEVQAVERHLLKYIKARKIPGKKACTACIMAEPEALKARAWHTVKFYIRNRITVLQKHTQ</sequence>
<feature type="compositionally biased region" description="Polar residues" evidence="1">
    <location>
        <begin position="450"/>
        <end position="462"/>
    </location>
</feature>
<dbReference type="Proteomes" id="UP001591681">
    <property type="component" value="Unassembled WGS sequence"/>
</dbReference>
<feature type="compositionally biased region" description="Polar residues" evidence="1">
    <location>
        <begin position="638"/>
        <end position="649"/>
    </location>
</feature>
<feature type="compositionally biased region" description="Basic and acidic residues" evidence="1">
    <location>
        <begin position="675"/>
        <end position="699"/>
    </location>
</feature>
<dbReference type="EMBL" id="JBHFQA010000009">
    <property type="protein sequence ID" value="KAL2093743.1"/>
    <property type="molecule type" value="Genomic_DNA"/>
</dbReference>
<evidence type="ECO:0000313" key="3">
    <source>
        <dbReference type="Proteomes" id="UP001591681"/>
    </source>
</evidence>
<feature type="compositionally biased region" description="Polar residues" evidence="1">
    <location>
        <begin position="241"/>
        <end position="268"/>
    </location>
</feature>
<dbReference type="InterPro" id="IPR017956">
    <property type="entry name" value="AT_hook_DNA-bd_motif"/>
</dbReference>
<gene>
    <name evidence="2" type="ORF">ACEWY4_011055</name>
</gene>
<feature type="compositionally biased region" description="Basic and acidic residues" evidence="1">
    <location>
        <begin position="570"/>
        <end position="582"/>
    </location>
</feature>
<feature type="compositionally biased region" description="Polar residues" evidence="1">
    <location>
        <begin position="381"/>
        <end position="395"/>
    </location>
</feature>
<protein>
    <submittedName>
        <fullName evidence="2">Uncharacterized protein</fullName>
    </submittedName>
</protein>
<organism evidence="2 3">
    <name type="scientific">Coilia grayii</name>
    <name type="common">Gray's grenadier anchovy</name>
    <dbReference type="NCBI Taxonomy" id="363190"/>
    <lineage>
        <taxon>Eukaryota</taxon>
        <taxon>Metazoa</taxon>
        <taxon>Chordata</taxon>
        <taxon>Craniata</taxon>
        <taxon>Vertebrata</taxon>
        <taxon>Euteleostomi</taxon>
        <taxon>Actinopterygii</taxon>
        <taxon>Neopterygii</taxon>
        <taxon>Teleostei</taxon>
        <taxon>Clupei</taxon>
        <taxon>Clupeiformes</taxon>
        <taxon>Clupeoidei</taxon>
        <taxon>Engraulidae</taxon>
        <taxon>Coilinae</taxon>
        <taxon>Coilia</taxon>
    </lineage>
</organism>
<feature type="region of interest" description="Disordered" evidence="1">
    <location>
        <begin position="486"/>
        <end position="585"/>
    </location>
</feature>
<dbReference type="PANTHER" id="PTHR33480:SF5">
    <property type="entry name" value="SI:DKEY-51D8.9"/>
    <property type="match status" value="1"/>
</dbReference>
<dbReference type="PANTHER" id="PTHR33480">
    <property type="entry name" value="SET DOMAIN-CONTAINING PROTEIN-RELATED"/>
    <property type="match status" value="1"/>
</dbReference>
<comment type="caution">
    <text evidence="2">The sequence shown here is derived from an EMBL/GenBank/DDBJ whole genome shotgun (WGS) entry which is preliminary data.</text>
</comment>
<feature type="compositionally biased region" description="Acidic residues" evidence="1">
    <location>
        <begin position="1493"/>
        <end position="1502"/>
    </location>
</feature>
<keyword evidence="3" id="KW-1185">Reference proteome</keyword>
<accession>A0ABD1K3P1</accession>
<feature type="region of interest" description="Disordered" evidence="1">
    <location>
        <begin position="241"/>
        <end position="395"/>
    </location>
</feature>
<feature type="region of interest" description="Disordered" evidence="1">
    <location>
        <begin position="871"/>
        <end position="979"/>
    </location>
</feature>
<evidence type="ECO:0000256" key="1">
    <source>
        <dbReference type="SAM" id="MobiDB-lite"/>
    </source>
</evidence>
<reference evidence="2 3" key="1">
    <citation type="submission" date="2024-09" db="EMBL/GenBank/DDBJ databases">
        <title>A chromosome-level genome assembly of Gray's grenadier anchovy, Coilia grayii.</title>
        <authorList>
            <person name="Fu Z."/>
        </authorList>
    </citation>
    <scope>NUCLEOTIDE SEQUENCE [LARGE SCALE GENOMIC DNA]</scope>
    <source>
        <strain evidence="2">G4</strain>
        <tissue evidence="2">Muscle</tissue>
    </source>
</reference>